<reference evidence="1 2" key="1">
    <citation type="submission" date="2019-11" db="EMBL/GenBank/DDBJ databases">
        <authorList>
            <person name="Li X."/>
        </authorList>
    </citation>
    <scope>NUCLEOTIDE SEQUENCE [LARGE SCALE GENOMIC DNA]</scope>
    <source>
        <strain evidence="1 2">L9</strain>
    </source>
</reference>
<dbReference type="Gene3D" id="1.50.10.20">
    <property type="match status" value="1"/>
</dbReference>
<evidence type="ECO:0000313" key="2">
    <source>
        <dbReference type="Proteomes" id="UP000469125"/>
    </source>
</evidence>
<dbReference type="EMBL" id="WOCA01000003">
    <property type="protein sequence ID" value="MUK87966.1"/>
    <property type="molecule type" value="Genomic_DNA"/>
</dbReference>
<dbReference type="Proteomes" id="UP000469125">
    <property type="component" value="Unassembled WGS sequence"/>
</dbReference>
<accession>A0A6N8FGZ8</accession>
<evidence type="ECO:0000313" key="1">
    <source>
        <dbReference type="EMBL" id="MUK87966.1"/>
    </source>
</evidence>
<dbReference type="InterPro" id="IPR008930">
    <property type="entry name" value="Terpenoid_cyclase/PrenylTrfase"/>
</dbReference>
<name>A0A6N8FGZ8_9BACI</name>
<proteinExistence type="predicted"/>
<comment type="caution">
    <text evidence="1">The sequence shown here is derived from an EMBL/GenBank/DDBJ whole genome shotgun (WGS) entry which is preliminary data.</text>
</comment>
<sequence>MKIAVDTFHRTGLWIKRNARPLEAARWGYYFENTSSEQVIHYLSAFQNDDGGFGHGIEPDFWLPLSSPMATWAAGQVLMEIGADPEEEVVQSMLTYLANSVDEKTGMWSAVLPENNDYPHAPWWHWQEGVQQNWLFNPGAELAGFLVHWSPEGSEYASIGWRAAEKAVEHVMESTEMDFHQVSNFQQLLKIMLNHQVKFDTTMPNSFNEVMNKVMNLTDDCIEKDESEWATGYKPLPLDLIDDQEHPLFEKYRDLIEENIEFYVEQMTEDGIWNIPWEWGTYPEKFPVAERYWQGILAVNRYKVLRAFGSV</sequence>
<keyword evidence="2" id="KW-1185">Reference proteome</keyword>
<dbReference type="RefSeq" id="WP_155667953.1">
    <property type="nucleotide sequence ID" value="NZ_WOCA01000003.1"/>
</dbReference>
<dbReference type="SUPFAM" id="SSF48239">
    <property type="entry name" value="Terpenoid cyclases/Protein prenyltransferases"/>
    <property type="match status" value="1"/>
</dbReference>
<protein>
    <submittedName>
        <fullName evidence="1">Uncharacterized protein</fullName>
    </submittedName>
</protein>
<gene>
    <name evidence="1" type="ORF">GMD78_06085</name>
</gene>
<organism evidence="1 2">
    <name type="scientific">Ornithinibacillus caprae</name>
    <dbReference type="NCBI Taxonomy" id="2678566"/>
    <lineage>
        <taxon>Bacteria</taxon>
        <taxon>Bacillati</taxon>
        <taxon>Bacillota</taxon>
        <taxon>Bacilli</taxon>
        <taxon>Bacillales</taxon>
        <taxon>Bacillaceae</taxon>
        <taxon>Ornithinibacillus</taxon>
    </lineage>
</organism>
<dbReference type="AlphaFoldDB" id="A0A6N8FGZ8"/>